<dbReference type="Proteomes" id="UP001501295">
    <property type="component" value="Unassembled WGS sequence"/>
</dbReference>
<protein>
    <submittedName>
        <fullName evidence="2">C4-type zinc ribbon domain-containing protein</fullName>
    </submittedName>
</protein>
<dbReference type="Pfam" id="PF24481">
    <property type="entry name" value="CT398_CC"/>
    <property type="match status" value="1"/>
</dbReference>
<keyword evidence="3" id="KW-1185">Reference proteome</keyword>
<evidence type="ECO:0000313" key="3">
    <source>
        <dbReference type="Proteomes" id="UP001501295"/>
    </source>
</evidence>
<accession>A0ABP8VNC1</accession>
<name>A0ABP8VNC1_9MICO</name>
<proteinExistence type="predicted"/>
<gene>
    <name evidence="2" type="ORF">GCM10025780_06680</name>
</gene>
<comment type="caution">
    <text evidence="2">The sequence shown here is derived from an EMBL/GenBank/DDBJ whole genome shotgun (WGS) entry which is preliminary data.</text>
</comment>
<dbReference type="RefSeq" id="WP_345373958.1">
    <property type="nucleotide sequence ID" value="NZ_BAABLM010000001.1"/>
</dbReference>
<feature type="domain" description="CT398-like coiled coil hairpin" evidence="1">
    <location>
        <begin position="17"/>
        <end position="195"/>
    </location>
</feature>
<evidence type="ECO:0000313" key="2">
    <source>
        <dbReference type="EMBL" id="GAA4667249.1"/>
    </source>
</evidence>
<evidence type="ECO:0000259" key="1">
    <source>
        <dbReference type="Pfam" id="PF24481"/>
    </source>
</evidence>
<reference evidence="3" key="1">
    <citation type="journal article" date="2019" name="Int. J. Syst. Evol. Microbiol.">
        <title>The Global Catalogue of Microorganisms (GCM) 10K type strain sequencing project: providing services to taxonomists for standard genome sequencing and annotation.</title>
        <authorList>
            <consortium name="The Broad Institute Genomics Platform"/>
            <consortium name="The Broad Institute Genome Sequencing Center for Infectious Disease"/>
            <person name="Wu L."/>
            <person name="Ma J."/>
        </authorList>
    </citation>
    <scope>NUCLEOTIDE SEQUENCE [LARGE SCALE GENOMIC DNA]</scope>
    <source>
        <strain evidence="3">JCM 18956</strain>
    </source>
</reference>
<dbReference type="EMBL" id="BAABLM010000001">
    <property type="protein sequence ID" value="GAA4667249.1"/>
    <property type="molecule type" value="Genomic_DNA"/>
</dbReference>
<organism evidence="2 3">
    <name type="scientific">Frondihabitans cladoniiphilus</name>
    <dbReference type="NCBI Taxonomy" id="715785"/>
    <lineage>
        <taxon>Bacteria</taxon>
        <taxon>Bacillati</taxon>
        <taxon>Actinomycetota</taxon>
        <taxon>Actinomycetes</taxon>
        <taxon>Micrococcales</taxon>
        <taxon>Microbacteriaceae</taxon>
        <taxon>Frondihabitans</taxon>
    </lineage>
</organism>
<dbReference type="Gene3D" id="1.10.287.1490">
    <property type="match status" value="1"/>
</dbReference>
<sequence>MPLLKASPADQALLLDLQTLDTSVQQLAHRTRSLPEIAEIAAIDKQTQALRVRLTAEEGTFEDARRELTRIESDVEIVETRVKRDRDRLQTATSTKDIQALEGELAALANRQSDLDDIQLEVMDRVEQHGAVVSATQAEIDELAVRRAAAEASKEAGLVTIEGQRQHAIADRATLAAKVPADLLALYERQRDRYGVGASHLRAGVSSASGVALNGNDLAAVRAAAPDDVLLCPDSQAVLVRTAESGI</sequence>
<dbReference type="InterPro" id="IPR056003">
    <property type="entry name" value="CT398_CC_hairpin"/>
</dbReference>